<feature type="transmembrane region" description="Helical" evidence="2">
    <location>
        <begin position="514"/>
        <end position="537"/>
    </location>
</feature>
<keyword evidence="2" id="KW-0812">Transmembrane</keyword>
<dbReference type="EMBL" id="BAAANY010000005">
    <property type="protein sequence ID" value="GAA1666341.1"/>
    <property type="molecule type" value="Genomic_DNA"/>
</dbReference>
<accession>A0ABP4S9Q8</accession>
<feature type="transmembrane region" description="Helical" evidence="2">
    <location>
        <begin position="549"/>
        <end position="571"/>
    </location>
</feature>
<name>A0ABP4S9Q8_9ACTN</name>
<organism evidence="3 4">
    <name type="scientific">Fodinicola feengrottensis</name>
    <dbReference type="NCBI Taxonomy" id="435914"/>
    <lineage>
        <taxon>Bacteria</taxon>
        <taxon>Bacillati</taxon>
        <taxon>Actinomycetota</taxon>
        <taxon>Actinomycetes</taxon>
        <taxon>Mycobacteriales</taxon>
        <taxon>Fodinicola</taxon>
    </lineage>
</organism>
<gene>
    <name evidence="3" type="ORF">GCM10009765_14790</name>
</gene>
<evidence type="ECO:0000313" key="4">
    <source>
        <dbReference type="Proteomes" id="UP001500618"/>
    </source>
</evidence>
<evidence type="ECO:0000256" key="2">
    <source>
        <dbReference type="SAM" id="Phobius"/>
    </source>
</evidence>
<keyword evidence="2" id="KW-0472">Membrane</keyword>
<dbReference type="Gene3D" id="3.30.830.10">
    <property type="entry name" value="Metalloenzyme, LuxS/M16 peptidase-like"/>
    <property type="match status" value="2"/>
</dbReference>
<feature type="region of interest" description="Disordered" evidence="1">
    <location>
        <begin position="472"/>
        <end position="506"/>
    </location>
</feature>
<keyword evidence="4" id="KW-1185">Reference proteome</keyword>
<keyword evidence="2" id="KW-1133">Transmembrane helix</keyword>
<protein>
    <recommendedName>
        <fullName evidence="5">Insulinase family protein</fullName>
    </recommendedName>
</protein>
<dbReference type="SUPFAM" id="SSF63411">
    <property type="entry name" value="LuxS/MPP-like metallohydrolase"/>
    <property type="match status" value="2"/>
</dbReference>
<dbReference type="InterPro" id="IPR011249">
    <property type="entry name" value="Metalloenz_LuxS/M16"/>
</dbReference>
<evidence type="ECO:0000313" key="3">
    <source>
        <dbReference type="EMBL" id="GAA1666341.1"/>
    </source>
</evidence>
<evidence type="ECO:0000256" key="1">
    <source>
        <dbReference type="SAM" id="MobiDB-lite"/>
    </source>
</evidence>
<evidence type="ECO:0008006" key="5">
    <source>
        <dbReference type="Google" id="ProtNLM"/>
    </source>
</evidence>
<sequence length="580" mass="61588">MYRQTEVDGVPTLLSPMPGPMAAGLIFRVGRADETLARTGITHLIEHLALHGHAPTDYHFNGTTGAVNTHFLIQGSESEVVGFLHAVCAALADLPMSRLETEKAILRTEESSASRSVNESMPVWRYGAAGHGLLSYPEWGLHRIGPQDVLDWTRTWFTRENAVLWMTSDHVPAGLRLTLPEGRRMPVPAATSALPATPAFYAEGSKAVVMEATVRHRGAATIYSGVLERELFRSLRQEGGFSYTTTGSYSRRGDGYATITALADALPDKQDAVLGGFLDVLAKLRLGVIDPADVEAVRGKRLETFNHPDADAHALPSYAANLLTGQPNGTASEIHAVTTQDVHEVAVEAASAALLQVPARRSADWAGFAPAPMWSGGTVTGQRLPSWEDSQTALIIGDQGVSLDTPNGTVTVLYNECAAMLSRPDGGRRLVGLDGMSVNLEPTLFYPDVRAWAYLDSRVPPQVVVPLPARAAQDVPRPEPQGTPVPGVTSPTAYPTGPASPARPPEKTSVLEKITLVILAVVTAVLVCAGGLSTLGVASGDGGPTDAGVWFVVGAVWCLAAIVALPLIVLARRAFRRNGP</sequence>
<comment type="caution">
    <text evidence="3">The sequence shown here is derived from an EMBL/GenBank/DDBJ whole genome shotgun (WGS) entry which is preliminary data.</text>
</comment>
<dbReference type="RefSeq" id="WP_344308335.1">
    <property type="nucleotide sequence ID" value="NZ_BAAANY010000005.1"/>
</dbReference>
<proteinExistence type="predicted"/>
<reference evidence="4" key="1">
    <citation type="journal article" date="2019" name="Int. J. Syst. Evol. Microbiol.">
        <title>The Global Catalogue of Microorganisms (GCM) 10K type strain sequencing project: providing services to taxonomists for standard genome sequencing and annotation.</title>
        <authorList>
            <consortium name="The Broad Institute Genomics Platform"/>
            <consortium name="The Broad Institute Genome Sequencing Center for Infectious Disease"/>
            <person name="Wu L."/>
            <person name="Ma J."/>
        </authorList>
    </citation>
    <scope>NUCLEOTIDE SEQUENCE [LARGE SCALE GENOMIC DNA]</scope>
    <source>
        <strain evidence="4">JCM 14718</strain>
    </source>
</reference>
<dbReference type="Proteomes" id="UP001500618">
    <property type="component" value="Unassembled WGS sequence"/>
</dbReference>